<keyword evidence="2" id="KW-0175">Coiled coil</keyword>
<evidence type="ECO:0000313" key="4">
    <source>
        <dbReference type="EMBL" id="KAK4060475.1"/>
    </source>
</evidence>
<dbReference type="PROSITE" id="PS50103">
    <property type="entry name" value="ZF_C3H1"/>
    <property type="match status" value="1"/>
</dbReference>
<evidence type="ECO:0000313" key="5">
    <source>
        <dbReference type="Proteomes" id="UP001273209"/>
    </source>
</evidence>
<name>A0AAE1LVJ5_9HYPO</name>
<gene>
    <name evidence="4" type="ORF">Triagg1_10745</name>
</gene>
<dbReference type="Proteomes" id="UP001273209">
    <property type="component" value="Unassembled WGS sequence"/>
</dbReference>
<reference evidence="4" key="1">
    <citation type="submission" date="2023-11" db="EMBL/GenBank/DDBJ databases">
        <title>The genome sequences of three competitors of mushroom-forming fungi.</title>
        <authorList>
            <person name="Beijen E."/>
            <person name="Ohm R.A."/>
        </authorList>
    </citation>
    <scope>NUCLEOTIDE SEQUENCE</scope>
    <source>
        <strain evidence="4">CBS 100526</strain>
    </source>
</reference>
<sequence>MAGAPKDDELERAAQQLANFRKDNALPEILDRYAALIESYKRLQSDYEEERDARERYKQIARGVERNSFVLVLIDGDGYVFNESLVSKGIDGGRTAAQLLHESINTSLQRKGIDHCQIMVRVWVNLAGLSKALSRAGLVGVEKRSLSPFIASFNRSYGLFDFIDAGEWKENADFKLRAMLNLYAENPQCKHIYFAACHDVGYISDLTTYIGNRERFTLINSSSVKFHKEYLKLGMEIEELPGVFLSMPLGETIVSNSSRLGPASTVAEKSTAVVAWAPPSQSSNSMGNDRKLCSFYQIGKCKYGRSCVNLHVSSHIDYMDMQNGSRAKSIMP</sequence>
<dbReference type="PANTHER" id="PTHR37543">
    <property type="entry name" value="CCCH ZINC FINGER DNA BINDING PROTEIN (AFU_ORTHOLOGUE AFUA_5G12760)"/>
    <property type="match status" value="1"/>
</dbReference>
<dbReference type="InterPro" id="IPR000571">
    <property type="entry name" value="Znf_CCCH"/>
</dbReference>
<keyword evidence="1" id="KW-0863">Zinc-finger</keyword>
<dbReference type="PANTHER" id="PTHR37543:SF1">
    <property type="entry name" value="CCCH ZINC FINGER DNA BINDING PROTEIN (AFU_ORTHOLOGUE AFUA_5G12760)"/>
    <property type="match status" value="1"/>
</dbReference>
<dbReference type="GO" id="GO:0008270">
    <property type="term" value="F:zinc ion binding"/>
    <property type="evidence" value="ECO:0007669"/>
    <property type="project" value="UniProtKB-KW"/>
</dbReference>
<comment type="caution">
    <text evidence="4">The sequence shown here is derived from an EMBL/GenBank/DDBJ whole genome shotgun (WGS) entry which is preliminary data.</text>
</comment>
<feature type="zinc finger region" description="C3H1-type" evidence="1">
    <location>
        <begin position="287"/>
        <end position="314"/>
    </location>
</feature>
<dbReference type="EMBL" id="JAWRVG010000084">
    <property type="protein sequence ID" value="KAK4060475.1"/>
    <property type="molecule type" value="Genomic_DNA"/>
</dbReference>
<proteinExistence type="predicted"/>
<evidence type="ECO:0000256" key="1">
    <source>
        <dbReference type="PROSITE-ProRule" id="PRU00723"/>
    </source>
</evidence>
<dbReference type="InterPro" id="IPR057683">
    <property type="entry name" value="DUF7923"/>
</dbReference>
<keyword evidence="1" id="KW-0862">Zinc</keyword>
<accession>A0AAE1LVJ5</accession>
<dbReference type="RefSeq" id="XP_062750288.1">
    <property type="nucleotide sequence ID" value="XM_062894850.1"/>
</dbReference>
<protein>
    <recommendedName>
        <fullName evidence="3">C3H1-type domain-containing protein</fullName>
    </recommendedName>
</protein>
<dbReference type="GeneID" id="87914755"/>
<evidence type="ECO:0000259" key="3">
    <source>
        <dbReference type="PROSITE" id="PS50103"/>
    </source>
</evidence>
<organism evidence="4 5">
    <name type="scientific">Trichoderma aggressivum f. europaeum</name>
    <dbReference type="NCBI Taxonomy" id="173218"/>
    <lineage>
        <taxon>Eukaryota</taxon>
        <taxon>Fungi</taxon>
        <taxon>Dikarya</taxon>
        <taxon>Ascomycota</taxon>
        <taxon>Pezizomycotina</taxon>
        <taxon>Sordariomycetes</taxon>
        <taxon>Hypocreomycetidae</taxon>
        <taxon>Hypocreales</taxon>
        <taxon>Hypocreaceae</taxon>
        <taxon>Trichoderma</taxon>
    </lineage>
</organism>
<feature type="domain" description="C3H1-type" evidence="3">
    <location>
        <begin position="287"/>
        <end position="314"/>
    </location>
</feature>
<feature type="coiled-coil region" evidence="2">
    <location>
        <begin position="30"/>
        <end position="67"/>
    </location>
</feature>
<keyword evidence="5" id="KW-1185">Reference proteome</keyword>
<keyword evidence="1" id="KW-0479">Metal-binding</keyword>
<dbReference type="Pfam" id="PF25540">
    <property type="entry name" value="DUF7923"/>
    <property type="match status" value="1"/>
</dbReference>
<dbReference type="AlphaFoldDB" id="A0AAE1LVJ5"/>
<evidence type="ECO:0000256" key="2">
    <source>
        <dbReference type="SAM" id="Coils"/>
    </source>
</evidence>